<organism evidence="2 3">
    <name type="scientific">Paragonimus skrjabini miyazakii</name>
    <dbReference type="NCBI Taxonomy" id="59628"/>
    <lineage>
        <taxon>Eukaryota</taxon>
        <taxon>Metazoa</taxon>
        <taxon>Spiralia</taxon>
        <taxon>Lophotrochozoa</taxon>
        <taxon>Platyhelminthes</taxon>
        <taxon>Trematoda</taxon>
        <taxon>Digenea</taxon>
        <taxon>Plagiorchiida</taxon>
        <taxon>Troglotremata</taxon>
        <taxon>Troglotrematidae</taxon>
        <taxon>Paragonimus</taxon>
    </lineage>
</organism>
<evidence type="ECO:0000313" key="2">
    <source>
        <dbReference type="EMBL" id="KAF7259327.1"/>
    </source>
</evidence>
<name>A0A8S9Z890_9TREM</name>
<reference evidence="2" key="1">
    <citation type="submission" date="2019-07" db="EMBL/GenBank/DDBJ databases">
        <title>Annotation for the trematode Paragonimus miyazaki's.</title>
        <authorList>
            <person name="Choi Y.-J."/>
        </authorList>
    </citation>
    <scope>NUCLEOTIDE SEQUENCE</scope>
    <source>
        <strain evidence="2">Japan</strain>
    </source>
</reference>
<evidence type="ECO:0000256" key="1">
    <source>
        <dbReference type="SAM" id="SignalP"/>
    </source>
</evidence>
<keyword evidence="3" id="KW-1185">Reference proteome</keyword>
<proteinExistence type="predicted"/>
<accession>A0A8S9Z890</accession>
<keyword evidence="1" id="KW-0732">Signal</keyword>
<dbReference type="Proteomes" id="UP000822476">
    <property type="component" value="Unassembled WGS sequence"/>
</dbReference>
<protein>
    <submittedName>
        <fullName evidence="2">Uncharacterized protein</fullName>
    </submittedName>
</protein>
<feature type="chain" id="PRO_5035717027" evidence="1">
    <location>
        <begin position="23"/>
        <end position="524"/>
    </location>
</feature>
<dbReference type="AlphaFoldDB" id="A0A8S9Z890"/>
<dbReference type="EMBL" id="JTDE01001254">
    <property type="protein sequence ID" value="KAF7259327.1"/>
    <property type="molecule type" value="Genomic_DNA"/>
</dbReference>
<evidence type="ECO:0000313" key="3">
    <source>
        <dbReference type="Proteomes" id="UP000822476"/>
    </source>
</evidence>
<feature type="signal peptide" evidence="1">
    <location>
        <begin position="1"/>
        <end position="22"/>
    </location>
</feature>
<dbReference type="OrthoDB" id="6258424at2759"/>
<comment type="caution">
    <text evidence="2">The sequence shown here is derived from an EMBL/GenBank/DDBJ whole genome shotgun (WGS) entry which is preliminary data.</text>
</comment>
<sequence>MPVVFGTLCVIWLLRSIDPSYGFNLPWYFYSNRLSFLGDCKQKDANFCHSFVENSLCNWQRNECFCRFGYVAIREGEQLVCRTLLTELSCRMDSDCVHVDSSICHPGAGKCVCPGGWIYVAQLHACRQKLSHKNDEFCQSCQWHMRHCILLQLHDAWPDGFWISSTEDNQVNRNQIQLNVTNRRACACLDRTAQTEEQSQMEGSMFIPDSSGRFSAIGECRGYLADIGEECNGVDRLCRAQLASCINVSKTSFHYLQYQTSRNICVCSQNLIAIYQPNLGYHECFSRISPAKNEVLFFNTSTKLSYNSECHSLERIVKDCYDVDDDGVVDGCRCSDHPLPEESPACDQQTKTGANEVLTIWNSTCQLKRGKLLHSVCFYSNCTANGITVCFLVSEKLEPFDLTKQLLAGHCAIRVGPSHHEDFGKYENRCFLQRTSLNAAKFTEKANDGEPFCTQLDFEIPLRERLPCGLKVIESNDCTSETSQSTVTYAGQLTITPEDIGCERPLIQSVYFTCNTRTHCNRQK</sequence>
<gene>
    <name evidence="2" type="ORF">EG68_03512</name>
</gene>